<accession>A0A839SE36</accession>
<protein>
    <recommendedName>
        <fullName evidence="4">Late embryogenesis abundant protein</fullName>
    </recommendedName>
</protein>
<dbReference type="PROSITE" id="PS51257">
    <property type="entry name" value="PROKAR_LIPOPROTEIN"/>
    <property type="match status" value="1"/>
</dbReference>
<comment type="caution">
    <text evidence="2">The sequence shown here is derived from an EMBL/GenBank/DDBJ whole genome shotgun (WGS) entry which is preliminary data.</text>
</comment>
<evidence type="ECO:0000313" key="2">
    <source>
        <dbReference type="EMBL" id="MBB3054807.1"/>
    </source>
</evidence>
<name>A0A839SE36_9SPHI</name>
<organism evidence="2 3">
    <name type="scientific">Mucilaginibacter gotjawali</name>
    <dbReference type="NCBI Taxonomy" id="1550579"/>
    <lineage>
        <taxon>Bacteria</taxon>
        <taxon>Pseudomonadati</taxon>
        <taxon>Bacteroidota</taxon>
        <taxon>Sphingobacteriia</taxon>
        <taxon>Sphingobacteriales</taxon>
        <taxon>Sphingobacteriaceae</taxon>
        <taxon>Mucilaginibacter</taxon>
    </lineage>
</organism>
<feature type="signal peptide" evidence="1">
    <location>
        <begin position="1"/>
        <end position="22"/>
    </location>
</feature>
<feature type="chain" id="PRO_5032900188" description="Late embryogenesis abundant protein" evidence="1">
    <location>
        <begin position="23"/>
        <end position="176"/>
    </location>
</feature>
<keyword evidence="3" id="KW-1185">Reference proteome</keyword>
<evidence type="ECO:0008006" key="4">
    <source>
        <dbReference type="Google" id="ProtNLM"/>
    </source>
</evidence>
<gene>
    <name evidence="2" type="ORF">FHS11_001217</name>
</gene>
<evidence type="ECO:0000313" key="3">
    <source>
        <dbReference type="Proteomes" id="UP000539265"/>
    </source>
</evidence>
<sequence>MKRKVWFILPAITLILSGCAMLQSVIKSTFPYTTNLEIPRSSAVGVEISVTGMANSFDQDFKKDGNNADKVSEVRMESARVESREPHDFNIGNLTSLKVFMSKVDGTDEVLVASRTDITAGLGNVMILDIDNTHQLEKMVRQEKVRIRMVYKLRNHINVDAHLHIVLGLGAVPSRN</sequence>
<proteinExistence type="predicted"/>
<dbReference type="Proteomes" id="UP000539265">
    <property type="component" value="Unassembled WGS sequence"/>
</dbReference>
<keyword evidence="1" id="KW-0732">Signal</keyword>
<reference evidence="2" key="1">
    <citation type="submission" date="2020-08" db="EMBL/GenBank/DDBJ databases">
        <title>Genomic Encyclopedia of Type Strains, Phase III (KMG-III): the genomes of soil and plant-associated and newly described type strains.</title>
        <authorList>
            <person name="Whitman W."/>
        </authorList>
    </citation>
    <scope>NUCLEOTIDE SEQUENCE [LARGE SCALE GENOMIC DNA]</scope>
    <source>
        <strain evidence="2">CECT 8628</strain>
    </source>
</reference>
<dbReference type="EMBL" id="JACHWX010000002">
    <property type="protein sequence ID" value="MBB3054807.1"/>
    <property type="molecule type" value="Genomic_DNA"/>
</dbReference>
<dbReference type="RefSeq" id="WP_096356306.1">
    <property type="nucleotide sequence ID" value="NZ_AP017313.1"/>
</dbReference>
<evidence type="ECO:0000256" key="1">
    <source>
        <dbReference type="SAM" id="SignalP"/>
    </source>
</evidence>
<dbReference type="AlphaFoldDB" id="A0A839SE36"/>
<dbReference type="OrthoDB" id="1272877at2"/>